<evidence type="ECO:0000256" key="1">
    <source>
        <dbReference type="SAM" id="MobiDB-lite"/>
    </source>
</evidence>
<reference evidence="4" key="1">
    <citation type="journal article" date="2023" name="Commun. Biol.">
        <title>Genome analysis of Parmales, the sister group of diatoms, reveals the evolutionary specialization of diatoms from phago-mixotrophs to photoautotrophs.</title>
        <authorList>
            <person name="Ban H."/>
            <person name="Sato S."/>
            <person name="Yoshikawa S."/>
            <person name="Yamada K."/>
            <person name="Nakamura Y."/>
            <person name="Ichinomiya M."/>
            <person name="Sato N."/>
            <person name="Blanc-Mathieu R."/>
            <person name="Endo H."/>
            <person name="Kuwata A."/>
            <person name="Ogata H."/>
        </authorList>
    </citation>
    <scope>NUCLEOTIDE SEQUENCE [LARGE SCALE GENOMIC DNA]</scope>
    <source>
        <strain evidence="4">NIES 3700</strain>
    </source>
</reference>
<organism evidence="3 4">
    <name type="scientific">Triparma laevis f. longispina</name>
    <dbReference type="NCBI Taxonomy" id="1714387"/>
    <lineage>
        <taxon>Eukaryota</taxon>
        <taxon>Sar</taxon>
        <taxon>Stramenopiles</taxon>
        <taxon>Ochrophyta</taxon>
        <taxon>Bolidophyceae</taxon>
        <taxon>Parmales</taxon>
        <taxon>Triparmaceae</taxon>
        <taxon>Triparma</taxon>
    </lineage>
</organism>
<name>A0A9W7FRP4_9STRA</name>
<dbReference type="OrthoDB" id="44377at2759"/>
<keyword evidence="4" id="KW-1185">Reference proteome</keyword>
<feature type="region of interest" description="Disordered" evidence="1">
    <location>
        <begin position="51"/>
        <end position="73"/>
    </location>
</feature>
<feature type="compositionally biased region" description="Polar residues" evidence="1">
    <location>
        <begin position="51"/>
        <end position="71"/>
    </location>
</feature>
<gene>
    <name evidence="3" type="ORF">TrLO_g13517</name>
</gene>
<comment type="caution">
    <text evidence="3">The sequence shown here is derived from an EMBL/GenBank/DDBJ whole genome shotgun (WGS) entry which is preliminary data.</text>
</comment>
<evidence type="ECO:0000313" key="3">
    <source>
        <dbReference type="EMBL" id="GMI17112.1"/>
    </source>
</evidence>
<dbReference type="EMBL" id="BRXW01000276">
    <property type="protein sequence ID" value="GMI17112.1"/>
    <property type="molecule type" value="Genomic_DNA"/>
</dbReference>
<keyword evidence="2" id="KW-0732">Signal</keyword>
<protein>
    <submittedName>
        <fullName evidence="3">Uncharacterized protein</fullName>
    </submittedName>
</protein>
<feature type="chain" id="PRO_5040995662" evidence="2">
    <location>
        <begin position="28"/>
        <end position="226"/>
    </location>
</feature>
<sequence length="226" mass="24543">MQFSISASLSPSASSLLLTLLLSSATSFTLHPTFLSRPTINPNPLYSSDPSSYSFDLNENDDSSTPISSETLDYWSTDTSSPSGISSQTLSQISLDYNFPLTYLADVCVRFGADPPINPDDVLGELIDGEKCFAVLESLGSLDGSEVEGEYEDYDLVGLAEEWGVEVGEVFEGCVREGVGLPFGVRTFIRREEADIVKDILMSSPDRDIGDTSVTERSPVDEFFNA</sequence>
<evidence type="ECO:0000256" key="2">
    <source>
        <dbReference type="SAM" id="SignalP"/>
    </source>
</evidence>
<feature type="signal peptide" evidence="2">
    <location>
        <begin position="1"/>
        <end position="27"/>
    </location>
</feature>
<dbReference type="Proteomes" id="UP001165122">
    <property type="component" value="Unassembled WGS sequence"/>
</dbReference>
<accession>A0A9W7FRP4</accession>
<proteinExistence type="predicted"/>
<dbReference type="AlphaFoldDB" id="A0A9W7FRP4"/>
<evidence type="ECO:0000313" key="4">
    <source>
        <dbReference type="Proteomes" id="UP001165122"/>
    </source>
</evidence>